<name>A0A9I9DX31_CUCME</name>
<dbReference type="Gramene" id="MELO3C025565.2.1">
    <property type="protein sequence ID" value="MELO3C025565.2.1"/>
    <property type="gene ID" value="MELO3C025565.2"/>
</dbReference>
<keyword evidence="1" id="KW-1133">Transmembrane helix</keyword>
<proteinExistence type="predicted"/>
<accession>A0A9I9DX31</accession>
<evidence type="ECO:0000256" key="1">
    <source>
        <dbReference type="SAM" id="Phobius"/>
    </source>
</evidence>
<dbReference type="EnsemblPlants" id="MELO3C025565.2.1">
    <property type="protein sequence ID" value="MELO3C025565.2.1"/>
    <property type="gene ID" value="MELO3C025565.2"/>
</dbReference>
<protein>
    <submittedName>
        <fullName evidence="2">Uncharacterized protein</fullName>
    </submittedName>
</protein>
<organism evidence="2">
    <name type="scientific">Cucumis melo</name>
    <name type="common">Muskmelon</name>
    <dbReference type="NCBI Taxonomy" id="3656"/>
    <lineage>
        <taxon>Eukaryota</taxon>
        <taxon>Viridiplantae</taxon>
        <taxon>Streptophyta</taxon>
        <taxon>Embryophyta</taxon>
        <taxon>Tracheophyta</taxon>
        <taxon>Spermatophyta</taxon>
        <taxon>Magnoliopsida</taxon>
        <taxon>eudicotyledons</taxon>
        <taxon>Gunneridae</taxon>
        <taxon>Pentapetalae</taxon>
        <taxon>rosids</taxon>
        <taxon>fabids</taxon>
        <taxon>Cucurbitales</taxon>
        <taxon>Cucurbitaceae</taxon>
        <taxon>Benincaseae</taxon>
        <taxon>Cucumis</taxon>
    </lineage>
</organism>
<feature type="transmembrane region" description="Helical" evidence="1">
    <location>
        <begin position="75"/>
        <end position="94"/>
    </location>
</feature>
<evidence type="ECO:0000313" key="2">
    <source>
        <dbReference type="EnsemblPlants" id="MELO3C025565.2.1"/>
    </source>
</evidence>
<reference evidence="2" key="1">
    <citation type="submission" date="2023-03" db="UniProtKB">
        <authorList>
            <consortium name="EnsemblPlants"/>
        </authorList>
    </citation>
    <scope>IDENTIFICATION</scope>
</reference>
<sequence>MSYHNPSSSSLFDLVVAVAPPPFTVLHHRSSTSSTAGCSTTQDAQLHRPISFVCFHSPFKLYLHTPQSAPSSFHLHQLAVFCIFPPTVSAFFFVNI</sequence>
<dbReference type="AlphaFoldDB" id="A0A9I9DX31"/>
<keyword evidence="1" id="KW-0812">Transmembrane</keyword>
<keyword evidence="1" id="KW-0472">Membrane</keyword>